<keyword evidence="1" id="KW-1185">Reference proteome</keyword>
<dbReference type="Proteomes" id="UP000887577">
    <property type="component" value="Unplaced"/>
</dbReference>
<dbReference type="WBParaSite" id="PSU_v2.g6580.t1">
    <property type="protein sequence ID" value="PSU_v2.g6580.t1"/>
    <property type="gene ID" value="PSU_v2.g6580"/>
</dbReference>
<organism evidence="1 2">
    <name type="scientific">Panagrolaimus superbus</name>
    <dbReference type="NCBI Taxonomy" id="310955"/>
    <lineage>
        <taxon>Eukaryota</taxon>
        <taxon>Metazoa</taxon>
        <taxon>Ecdysozoa</taxon>
        <taxon>Nematoda</taxon>
        <taxon>Chromadorea</taxon>
        <taxon>Rhabditida</taxon>
        <taxon>Tylenchina</taxon>
        <taxon>Panagrolaimomorpha</taxon>
        <taxon>Panagrolaimoidea</taxon>
        <taxon>Panagrolaimidae</taxon>
        <taxon>Panagrolaimus</taxon>
    </lineage>
</organism>
<reference evidence="2" key="1">
    <citation type="submission" date="2022-11" db="UniProtKB">
        <authorList>
            <consortium name="WormBaseParasite"/>
        </authorList>
    </citation>
    <scope>IDENTIFICATION</scope>
</reference>
<dbReference type="InterPro" id="IPR036465">
    <property type="entry name" value="vWFA_dom_sf"/>
</dbReference>
<evidence type="ECO:0000313" key="2">
    <source>
        <dbReference type="WBParaSite" id="PSU_v2.g6580.t1"/>
    </source>
</evidence>
<sequence>MVFLVSADEPYYPCKSYIGFYYDDSNVLSYANFKTQMNFIKTAIANLNNPQRIAAEGGYGGEFTWNSKLSITQMQSALNLAEQISISYSLLAQFSSLATNFENLNDYYNLFGVLIFISDTSDTALKNADRLLSKLKGIRLTFVLLGPNVDSSKLTNFSSNFIYWPDLTQPQPDSWDLLSYHAYGCDTPIGTTTPAPGSYYPCQNWITVLADNSNKLTAAQFQVNYSSIFNTK</sequence>
<dbReference type="SUPFAM" id="SSF53300">
    <property type="entry name" value="vWA-like"/>
    <property type="match status" value="1"/>
</dbReference>
<protein>
    <submittedName>
        <fullName evidence="2">Uncharacterized protein</fullName>
    </submittedName>
</protein>
<dbReference type="AlphaFoldDB" id="A0A914Z3W2"/>
<evidence type="ECO:0000313" key="1">
    <source>
        <dbReference type="Proteomes" id="UP000887577"/>
    </source>
</evidence>
<proteinExistence type="predicted"/>
<accession>A0A914Z3W2</accession>
<name>A0A914Z3W2_9BILA</name>